<accession>A0A9D7HQB4</accession>
<evidence type="ECO:0000259" key="1">
    <source>
        <dbReference type="Pfam" id="PF01738"/>
    </source>
</evidence>
<dbReference type="SUPFAM" id="SSF53474">
    <property type="entry name" value="alpha/beta-Hydrolases"/>
    <property type="match status" value="1"/>
</dbReference>
<dbReference type="AlphaFoldDB" id="A0A9D7HQB4"/>
<keyword evidence="2" id="KW-0378">Hydrolase</keyword>
<dbReference type="InterPro" id="IPR051049">
    <property type="entry name" value="Dienelactone_hydrolase-like"/>
</dbReference>
<sequence>MANLGKPSVDPHFDSLAPAIPFSRRDFVATLLGSGFALAVQPVMAQQVIKTDSAGLLAGEVKIPLKDGELLAYRSMPAGGKKLPVVVVISEIFGVHEHIADLTRRLAKQGYLAIAPELFSRQGDPRKRDNFQQIIGEIIAKVPDAQVIADLDASLAWAQANGGDASRLAVTGFCWGGRQTWMYCAHNPKVSAGVAWYGRIADAVTPNQPRHPLDIAADLKVPVLGLYGGQDQGIPLASIEDMRTALAKAHGKSQIHVYPDAPHAFNADYRPSYRKSEAEDGWRRMLAWFKANGV</sequence>
<dbReference type="Proteomes" id="UP000807785">
    <property type="component" value="Unassembled WGS sequence"/>
</dbReference>
<dbReference type="InterPro" id="IPR029058">
    <property type="entry name" value="AB_hydrolase_fold"/>
</dbReference>
<dbReference type="EMBL" id="JADJEV010000002">
    <property type="protein sequence ID" value="MBK6972206.1"/>
    <property type="molecule type" value="Genomic_DNA"/>
</dbReference>
<dbReference type="Gene3D" id="3.40.50.1820">
    <property type="entry name" value="alpha/beta hydrolase"/>
    <property type="match status" value="1"/>
</dbReference>
<dbReference type="PANTHER" id="PTHR46623:SF6">
    <property type="entry name" value="ALPHA_BETA-HYDROLASES SUPERFAMILY PROTEIN"/>
    <property type="match status" value="1"/>
</dbReference>
<proteinExistence type="predicted"/>
<protein>
    <submittedName>
        <fullName evidence="2">Dienelactone hydrolase family protein</fullName>
    </submittedName>
</protein>
<feature type="domain" description="Dienelactone hydrolase" evidence="1">
    <location>
        <begin position="72"/>
        <end position="291"/>
    </location>
</feature>
<comment type="caution">
    <text evidence="2">The sequence shown here is derived from an EMBL/GenBank/DDBJ whole genome shotgun (WGS) entry which is preliminary data.</text>
</comment>
<organism evidence="2 3">
    <name type="scientific">Candidatus Methylophosphatis roskildensis</name>
    <dbReference type="NCBI Taxonomy" id="2899263"/>
    <lineage>
        <taxon>Bacteria</taxon>
        <taxon>Pseudomonadati</taxon>
        <taxon>Pseudomonadota</taxon>
        <taxon>Betaproteobacteria</taxon>
        <taxon>Nitrosomonadales</taxon>
        <taxon>Sterolibacteriaceae</taxon>
        <taxon>Candidatus Methylophosphatis</taxon>
    </lineage>
</organism>
<gene>
    <name evidence="2" type="ORF">IPH26_04355</name>
</gene>
<name>A0A9D7HQB4_9PROT</name>
<dbReference type="GO" id="GO:0016787">
    <property type="term" value="F:hydrolase activity"/>
    <property type="evidence" value="ECO:0007669"/>
    <property type="project" value="UniProtKB-KW"/>
</dbReference>
<dbReference type="Pfam" id="PF01738">
    <property type="entry name" value="DLH"/>
    <property type="match status" value="1"/>
</dbReference>
<evidence type="ECO:0000313" key="3">
    <source>
        <dbReference type="Proteomes" id="UP000807785"/>
    </source>
</evidence>
<evidence type="ECO:0000313" key="2">
    <source>
        <dbReference type="EMBL" id="MBK6972206.1"/>
    </source>
</evidence>
<dbReference type="PANTHER" id="PTHR46623">
    <property type="entry name" value="CARBOXYMETHYLENEBUTENOLIDASE-RELATED"/>
    <property type="match status" value="1"/>
</dbReference>
<reference evidence="2" key="1">
    <citation type="submission" date="2020-10" db="EMBL/GenBank/DDBJ databases">
        <title>Connecting structure to function with the recovery of over 1000 high-quality activated sludge metagenome-assembled genomes encoding full-length rRNA genes using long-read sequencing.</title>
        <authorList>
            <person name="Singleton C.M."/>
            <person name="Petriglieri F."/>
            <person name="Kristensen J.M."/>
            <person name="Kirkegaard R.H."/>
            <person name="Michaelsen T.Y."/>
            <person name="Andersen M.H."/>
            <person name="Karst S.M."/>
            <person name="Dueholm M.S."/>
            <person name="Nielsen P.H."/>
            <person name="Albertsen M."/>
        </authorList>
    </citation>
    <scope>NUCLEOTIDE SEQUENCE</scope>
    <source>
        <strain evidence="2">Bjer_18-Q3-R1-45_BAT3C.347</strain>
    </source>
</reference>
<dbReference type="InterPro" id="IPR002925">
    <property type="entry name" value="Dienelactn_hydro"/>
</dbReference>